<dbReference type="EMBL" id="AP021888">
    <property type="protein sequence ID" value="BBP42398.1"/>
    <property type="molecule type" value="Genomic_DNA"/>
</dbReference>
<name>A0A6F8PJZ9_9GAMM</name>
<dbReference type="InterPro" id="IPR020781">
    <property type="entry name" value="ATPase_OSCP/d_CS"/>
</dbReference>
<dbReference type="GO" id="GO:0045259">
    <property type="term" value="C:proton-transporting ATP synthase complex"/>
    <property type="evidence" value="ECO:0007669"/>
    <property type="project" value="UniProtKB-KW"/>
</dbReference>
<evidence type="ECO:0000256" key="3">
    <source>
        <dbReference type="ARBA" id="ARBA00022781"/>
    </source>
</evidence>
<reference evidence="10" key="1">
    <citation type="submission" date="2019-11" db="EMBL/GenBank/DDBJ databases">
        <title>Isolation and characterization of two novel species in the genus Thiomicrorhabdus.</title>
        <authorList>
            <person name="Mochizuki J."/>
            <person name="Kojima H."/>
            <person name="Fukui M."/>
        </authorList>
    </citation>
    <scope>NUCLEOTIDE SEQUENCE [LARGE SCALE GENOMIC DNA]</scope>
    <source>
        <strain evidence="10">AkT22</strain>
    </source>
</reference>
<keyword evidence="2 8" id="KW-0813">Transport</keyword>
<dbReference type="RefSeq" id="WP_173289790.1">
    <property type="nucleotide sequence ID" value="NZ_AP021888.1"/>
</dbReference>
<keyword evidence="10" id="KW-1185">Reference proteome</keyword>
<evidence type="ECO:0000313" key="9">
    <source>
        <dbReference type="EMBL" id="BBP42398.1"/>
    </source>
</evidence>
<keyword evidence="3 8" id="KW-0375">Hydrogen ion transport</keyword>
<dbReference type="HAMAP" id="MF_01416">
    <property type="entry name" value="ATP_synth_delta_bact"/>
    <property type="match status" value="1"/>
</dbReference>
<protein>
    <recommendedName>
        <fullName evidence="8">ATP synthase subunit delta</fullName>
    </recommendedName>
    <alternativeName>
        <fullName evidence="8">ATP synthase F(1) sector subunit delta</fullName>
    </alternativeName>
    <alternativeName>
        <fullName evidence="8">F-type ATPase subunit delta</fullName>
        <shortName evidence="8">F-ATPase subunit delta</shortName>
    </alternativeName>
</protein>
<evidence type="ECO:0000256" key="6">
    <source>
        <dbReference type="ARBA" id="ARBA00023196"/>
    </source>
</evidence>
<comment type="similarity">
    <text evidence="8">Belongs to the ATPase delta chain family.</text>
</comment>
<evidence type="ECO:0000256" key="4">
    <source>
        <dbReference type="ARBA" id="ARBA00023065"/>
    </source>
</evidence>
<dbReference type="PANTHER" id="PTHR11910">
    <property type="entry name" value="ATP SYNTHASE DELTA CHAIN"/>
    <property type="match status" value="1"/>
</dbReference>
<comment type="function">
    <text evidence="8">This protein is part of the stalk that links CF(0) to CF(1). It either transmits conformational changes from CF(0) to CF(1) or is implicated in proton conduction.</text>
</comment>
<evidence type="ECO:0000256" key="8">
    <source>
        <dbReference type="HAMAP-Rule" id="MF_01416"/>
    </source>
</evidence>
<proteinExistence type="inferred from homology"/>
<dbReference type="KEGG" id="tzo:THMIRHAT_01440"/>
<accession>A0A6F8PJZ9</accession>
<evidence type="ECO:0000256" key="5">
    <source>
        <dbReference type="ARBA" id="ARBA00023136"/>
    </source>
</evidence>
<dbReference type="InterPro" id="IPR026015">
    <property type="entry name" value="ATP_synth_OSCP/delta_N_sf"/>
</dbReference>
<evidence type="ECO:0000256" key="2">
    <source>
        <dbReference type="ARBA" id="ARBA00022448"/>
    </source>
</evidence>
<keyword evidence="8" id="KW-1003">Cell membrane</keyword>
<dbReference type="NCBIfam" id="NF004402">
    <property type="entry name" value="PRK05758.2-2"/>
    <property type="match status" value="1"/>
</dbReference>
<keyword evidence="5 8" id="KW-0472">Membrane</keyword>
<keyword evidence="4 8" id="KW-0406">Ion transport</keyword>
<dbReference type="GO" id="GO:0005886">
    <property type="term" value="C:plasma membrane"/>
    <property type="evidence" value="ECO:0007669"/>
    <property type="project" value="UniProtKB-SubCell"/>
</dbReference>
<evidence type="ECO:0000256" key="7">
    <source>
        <dbReference type="ARBA" id="ARBA00023310"/>
    </source>
</evidence>
<evidence type="ECO:0000313" key="10">
    <source>
        <dbReference type="Proteomes" id="UP000501466"/>
    </source>
</evidence>
<gene>
    <name evidence="8 9" type="primary">atpH</name>
    <name evidence="9" type="ORF">THMIRHAT_01440</name>
</gene>
<dbReference type="Gene3D" id="1.10.520.20">
    <property type="entry name" value="N-terminal domain of the delta subunit of the F1F0-ATP synthase"/>
    <property type="match status" value="1"/>
</dbReference>
<dbReference type="PRINTS" id="PR00125">
    <property type="entry name" value="ATPASEDELTA"/>
</dbReference>
<dbReference type="GO" id="GO:0046933">
    <property type="term" value="F:proton-transporting ATP synthase activity, rotational mechanism"/>
    <property type="evidence" value="ECO:0007669"/>
    <property type="project" value="UniProtKB-UniRule"/>
</dbReference>
<keyword evidence="7 8" id="KW-0066">ATP synthesis</keyword>
<dbReference type="SUPFAM" id="SSF47928">
    <property type="entry name" value="N-terminal domain of the delta subunit of the F1F0-ATP synthase"/>
    <property type="match status" value="1"/>
</dbReference>
<dbReference type="Proteomes" id="UP000501466">
    <property type="component" value="Chromosome"/>
</dbReference>
<comment type="subcellular location">
    <subcellularLocation>
        <location evidence="8">Cell membrane</location>
        <topology evidence="8">Peripheral membrane protein</topology>
    </subcellularLocation>
    <subcellularLocation>
        <location evidence="1">Membrane</location>
    </subcellularLocation>
</comment>
<sequence>MAELMTIARPYAEAAFAYAKEQNKLTEWSSMLSNLAAIASDEAMAGMIANPAYTEQNVLDIFTGVMGANLTKEGKNLLVTMSENKRLAALALVSEAFENLKAIEENRIRATVISAFEATVEQKNKLSAALNAKFDAEVEINYEVDASLLAGIKIKVGDWAIDGSALSQLKKLGAAIAQ</sequence>
<evidence type="ECO:0000256" key="1">
    <source>
        <dbReference type="ARBA" id="ARBA00004370"/>
    </source>
</evidence>
<dbReference type="Pfam" id="PF00213">
    <property type="entry name" value="OSCP"/>
    <property type="match status" value="1"/>
</dbReference>
<dbReference type="PROSITE" id="PS00389">
    <property type="entry name" value="ATPASE_DELTA"/>
    <property type="match status" value="1"/>
</dbReference>
<dbReference type="InterPro" id="IPR000711">
    <property type="entry name" value="ATPase_OSCP/dsu"/>
</dbReference>
<organism evidence="9 10">
    <name type="scientific">Thiosulfativibrio zosterae</name>
    <dbReference type="NCBI Taxonomy" id="2675053"/>
    <lineage>
        <taxon>Bacteria</taxon>
        <taxon>Pseudomonadati</taxon>
        <taxon>Pseudomonadota</taxon>
        <taxon>Gammaproteobacteria</taxon>
        <taxon>Thiotrichales</taxon>
        <taxon>Piscirickettsiaceae</taxon>
        <taxon>Thiosulfativibrio</taxon>
    </lineage>
</organism>
<dbReference type="AlphaFoldDB" id="A0A6F8PJZ9"/>
<dbReference type="NCBIfam" id="TIGR01145">
    <property type="entry name" value="ATP_synt_delta"/>
    <property type="match status" value="1"/>
</dbReference>
<comment type="function">
    <text evidence="8">F(1)F(0) ATP synthase produces ATP from ADP in the presence of a proton or sodium gradient. F-type ATPases consist of two structural domains, F(1) containing the extramembraneous catalytic core and F(0) containing the membrane proton channel, linked together by a central stalk and a peripheral stalk. During catalysis, ATP synthesis in the catalytic domain of F(1) is coupled via a rotary mechanism of the central stalk subunits to proton translocation.</text>
</comment>
<keyword evidence="6 8" id="KW-0139">CF(1)</keyword>